<dbReference type="Pfam" id="PF02687">
    <property type="entry name" value="FtsX"/>
    <property type="match status" value="1"/>
</dbReference>
<evidence type="ECO:0000256" key="3">
    <source>
        <dbReference type="ARBA" id="ARBA00022692"/>
    </source>
</evidence>
<evidence type="ECO:0000313" key="8">
    <source>
        <dbReference type="EMBL" id="HGB13844.1"/>
    </source>
</evidence>
<dbReference type="InterPro" id="IPR051125">
    <property type="entry name" value="ABC-4/HrtB_transporter"/>
</dbReference>
<keyword evidence="2" id="KW-1003">Cell membrane</keyword>
<keyword evidence="4 6" id="KW-1133">Transmembrane helix</keyword>
<organism evidence="8">
    <name type="scientific">Desulfobacca acetoxidans</name>
    <dbReference type="NCBI Taxonomy" id="60893"/>
    <lineage>
        <taxon>Bacteria</taxon>
        <taxon>Pseudomonadati</taxon>
        <taxon>Thermodesulfobacteriota</taxon>
        <taxon>Desulfobaccia</taxon>
        <taxon>Desulfobaccales</taxon>
        <taxon>Desulfobaccaceae</taxon>
        <taxon>Desulfobacca</taxon>
    </lineage>
</organism>
<dbReference type="EMBL" id="DTHB01000016">
    <property type="protein sequence ID" value="HGB13844.1"/>
    <property type="molecule type" value="Genomic_DNA"/>
</dbReference>
<comment type="caution">
    <text evidence="8">The sequence shown here is derived from an EMBL/GenBank/DDBJ whole genome shotgun (WGS) entry which is preliminary data.</text>
</comment>
<evidence type="ECO:0000256" key="4">
    <source>
        <dbReference type="ARBA" id="ARBA00022989"/>
    </source>
</evidence>
<protein>
    <submittedName>
        <fullName evidence="8">ABC transporter permease</fullName>
    </submittedName>
</protein>
<dbReference type="GO" id="GO:0005886">
    <property type="term" value="C:plasma membrane"/>
    <property type="evidence" value="ECO:0007669"/>
    <property type="project" value="UniProtKB-SubCell"/>
</dbReference>
<sequence>MFKLTWRNAIRHPLRSGLTVLGMALAVLAFCILRTVVAAWYAGVDAASPVRLVTRNAVSPMSPLPLSYLAKIQAVPGVTRVGYAYWFEGIYLDKKNFFPQFAASLPQYLNLAPELIIPPDQRLALIKDRQGCLAGRKLVKRFGWKPGEVIVLKGTYFQGEFRFTLRAVYTGRDPGTDETMFFFHWDYLNEYLKKTAPERADQVGWFLVEITRPELAATVSERIDAAFKNSLAETLTETEKAFNLGFVEMTKAILIAIQAVSWAVIGVILAVLANTMAMSARERLGEYAVLKTLGFRPWHLAGLILGESLLLALMGGLLGLALVVPALRLFPEDLSQYFPGLEIGPATAALGLSVALAVGVLAALLPAWRATRVRVAEALRKVG</sequence>
<dbReference type="PANTHER" id="PTHR43738">
    <property type="entry name" value="ABC TRANSPORTER, MEMBRANE PROTEIN"/>
    <property type="match status" value="1"/>
</dbReference>
<comment type="subcellular location">
    <subcellularLocation>
        <location evidence="1">Cell membrane</location>
        <topology evidence="1">Multi-pass membrane protein</topology>
    </subcellularLocation>
</comment>
<gene>
    <name evidence="8" type="ORF">ENV62_01200</name>
</gene>
<feature type="transmembrane region" description="Helical" evidence="6">
    <location>
        <begin position="343"/>
        <end position="365"/>
    </location>
</feature>
<evidence type="ECO:0000256" key="1">
    <source>
        <dbReference type="ARBA" id="ARBA00004651"/>
    </source>
</evidence>
<name>A0A7C3SHT6_9BACT</name>
<feature type="domain" description="ABC3 transporter permease C-terminal" evidence="7">
    <location>
        <begin position="260"/>
        <end position="372"/>
    </location>
</feature>
<reference evidence="8" key="1">
    <citation type="journal article" date="2020" name="mSystems">
        <title>Genome- and Community-Level Interaction Insights into Carbon Utilization and Element Cycling Functions of Hydrothermarchaeota in Hydrothermal Sediment.</title>
        <authorList>
            <person name="Zhou Z."/>
            <person name="Liu Y."/>
            <person name="Xu W."/>
            <person name="Pan J."/>
            <person name="Luo Z.H."/>
            <person name="Li M."/>
        </authorList>
    </citation>
    <scope>NUCLEOTIDE SEQUENCE [LARGE SCALE GENOMIC DNA]</scope>
    <source>
        <strain evidence="8">SpSt-776</strain>
    </source>
</reference>
<keyword evidence="5 6" id="KW-0472">Membrane</keyword>
<dbReference type="InterPro" id="IPR003838">
    <property type="entry name" value="ABC3_permease_C"/>
</dbReference>
<keyword evidence="3 6" id="KW-0812">Transmembrane</keyword>
<dbReference type="AlphaFoldDB" id="A0A7C3SHT6"/>
<evidence type="ECO:0000256" key="2">
    <source>
        <dbReference type="ARBA" id="ARBA00022475"/>
    </source>
</evidence>
<proteinExistence type="predicted"/>
<evidence type="ECO:0000259" key="7">
    <source>
        <dbReference type="Pfam" id="PF02687"/>
    </source>
</evidence>
<dbReference type="PANTHER" id="PTHR43738:SF3">
    <property type="entry name" value="ABC TRANSPORTER PERMEASE"/>
    <property type="match status" value="1"/>
</dbReference>
<evidence type="ECO:0000256" key="6">
    <source>
        <dbReference type="SAM" id="Phobius"/>
    </source>
</evidence>
<feature type="transmembrane region" description="Helical" evidence="6">
    <location>
        <begin position="298"/>
        <end position="323"/>
    </location>
</feature>
<accession>A0A7C3SHT6</accession>
<evidence type="ECO:0000256" key="5">
    <source>
        <dbReference type="ARBA" id="ARBA00023136"/>
    </source>
</evidence>
<feature type="transmembrane region" description="Helical" evidence="6">
    <location>
        <begin position="252"/>
        <end position="277"/>
    </location>
</feature>